<sequence length="357" mass="40094">MDTIRIETSGGSYPVHIGKGIRTKWRELIDDYASYSSFFIITDEAVEAHYLSSILGEEKLSYFIVPSGEESKSFEQYHQCMTALLEAELDRKSCIISLGGGVVGDLAGFAAATYMRGIDFIQIPTTLLAHDSSVGGKTGINHELGKNLIGAFHQPAAVIYDIECLRTLPDREWRSGFSEVIKHALIHDETFLNWLVDRRKAVQNYSDEELQFMLKKGINVKGAIVKEDERETGVRAYLNFGHTLGHAIEAELGYGKVTHGEAVAIGMIFALRMSEEYFQTKLRMDELRIWFESLGLPVAVPRELDIMKLLQRMKVDKKAENKSLKFILLKEIGTPTKVSIDDEAALKLLKKSVERSV</sequence>
<feature type="binding site" evidence="18">
    <location>
        <begin position="125"/>
        <end position="126"/>
    </location>
    <ligand>
        <name>NAD(+)</name>
        <dbReference type="ChEBI" id="CHEBI:57540"/>
    </ligand>
</feature>
<dbReference type="EMBL" id="LELK01000001">
    <property type="protein sequence ID" value="KMM38157.1"/>
    <property type="molecule type" value="Genomic_DNA"/>
</dbReference>
<gene>
    <name evidence="18" type="primary">aroB</name>
    <name evidence="21" type="ORF">AB986_02185</name>
</gene>
<dbReference type="Pfam" id="PF01761">
    <property type="entry name" value="DHQ_synthase"/>
    <property type="match status" value="1"/>
</dbReference>
<evidence type="ECO:0000256" key="15">
    <source>
        <dbReference type="ARBA" id="ARBA00023141"/>
    </source>
</evidence>
<comment type="cofactor">
    <cofactor evidence="18">
        <name>Co(2+)</name>
        <dbReference type="ChEBI" id="CHEBI:48828"/>
    </cofactor>
    <cofactor evidence="18">
        <name>Zn(2+)</name>
        <dbReference type="ChEBI" id="CHEBI:29105"/>
    </cofactor>
    <text evidence="18">Binds 1 divalent metal cation per subunit. Can use either Co(2+) or Zn(2+).</text>
</comment>
<dbReference type="PATRIC" id="fig|157733.3.peg.2652"/>
<dbReference type="PIRSF" id="PIRSF001455">
    <property type="entry name" value="DHQ_synth"/>
    <property type="match status" value="1"/>
</dbReference>
<dbReference type="FunFam" id="3.40.50.1970:FF:000007">
    <property type="entry name" value="Pentafunctional AROM polypeptide"/>
    <property type="match status" value="1"/>
</dbReference>
<keyword evidence="14 18" id="KW-0520">NAD</keyword>
<evidence type="ECO:0000256" key="11">
    <source>
        <dbReference type="ARBA" id="ARBA00022723"/>
    </source>
</evidence>
<dbReference type="RefSeq" id="WP_048309240.1">
    <property type="nucleotide sequence ID" value="NZ_CP119526.1"/>
</dbReference>
<evidence type="ECO:0000256" key="9">
    <source>
        <dbReference type="ARBA" id="ARBA00022490"/>
    </source>
</evidence>
<feature type="domain" description="3-dehydroquinate synthase N-terminal" evidence="19">
    <location>
        <begin position="63"/>
        <end position="174"/>
    </location>
</feature>
<evidence type="ECO:0000256" key="3">
    <source>
        <dbReference type="ARBA" id="ARBA00001947"/>
    </source>
</evidence>
<keyword evidence="17 18" id="KW-0170">Cobalt</keyword>
<dbReference type="GO" id="GO:0009073">
    <property type="term" value="P:aromatic amino acid family biosynthetic process"/>
    <property type="evidence" value="ECO:0007669"/>
    <property type="project" value="UniProtKB-KW"/>
</dbReference>
<reference evidence="21" key="1">
    <citation type="submission" date="2015-06" db="EMBL/GenBank/DDBJ databases">
        <authorList>
            <person name="Liu B."/>
            <person name="Wang J."/>
            <person name="Zhu Y."/>
            <person name="Liu G."/>
            <person name="Chen Q."/>
            <person name="Zheng C."/>
            <person name="Che J."/>
            <person name="Ge C."/>
            <person name="Shi H."/>
            <person name="Pan Z."/>
            <person name="Liu X."/>
        </authorList>
    </citation>
    <scope>NUCLEOTIDE SEQUENCE [LARGE SCALE GENOMIC DNA]</scope>
    <source>
        <strain evidence="21">DSM 16346</strain>
    </source>
</reference>
<evidence type="ECO:0000256" key="17">
    <source>
        <dbReference type="ARBA" id="ARBA00023285"/>
    </source>
</evidence>
<protein>
    <recommendedName>
        <fullName evidence="8 18">3-dehydroquinate synthase</fullName>
        <shortName evidence="18">DHQS</shortName>
        <ecNumber evidence="7 18">4.2.3.4</ecNumber>
    </recommendedName>
</protein>
<dbReference type="STRING" id="157733.AB986_02185"/>
<keyword evidence="16 18" id="KW-0456">Lyase</keyword>
<comment type="cofactor">
    <cofactor evidence="2 18">
        <name>NAD(+)</name>
        <dbReference type="ChEBI" id="CHEBI:57540"/>
    </cofactor>
</comment>
<keyword evidence="12 18" id="KW-0547">Nucleotide-binding</keyword>
<dbReference type="PANTHER" id="PTHR43622">
    <property type="entry name" value="3-DEHYDROQUINATE SYNTHASE"/>
    <property type="match status" value="1"/>
</dbReference>
<comment type="cofactor">
    <cofactor evidence="3">
        <name>Zn(2+)</name>
        <dbReference type="ChEBI" id="CHEBI:29105"/>
    </cofactor>
</comment>
<comment type="similarity">
    <text evidence="6 18">Belongs to the sugar phosphate cyclases superfamily. Dehydroquinate synthase family.</text>
</comment>
<keyword evidence="10 18" id="KW-0028">Amino-acid biosynthesis</keyword>
<keyword evidence="15 18" id="KW-0057">Aromatic amino acid biosynthesis</keyword>
<dbReference type="SUPFAM" id="SSF56796">
    <property type="entry name" value="Dehydroquinate synthase-like"/>
    <property type="match status" value="1"/>
</dbReference>
<dbReference type="CDD" id="cd08195">
    <property type="entry name" value="DHQS"/>
    <property type="match status" value="1"/>
</dbReference>
<keyword evidence="22" id="KW-1185">Reference proteome</keyword>
<evidence type="ECO:0000256" key="13">
    <source>
        <dbReference type="ARBA" id="ARBA00022833"/>
    </source>
</evidence>
<dbReference type="GO" id="GO:0000166">
    <property type="term" value="F:nucleotide binding"/>
    <property type="evidence" value="ECO:0007669"/>
    <property type="project" value="UniProtKB-KW"/>
</dbReference>
<comment type="pathway">
    <text evidence="5 18">Metabolic intermediate biosynthesis; chorismate biosynthesis; chorismate from D-erythrose 4-phosphate and phosphoenolpyruvate: step 2/7.</text>
</comment>
<evidence type="ECO:0000256" key="16">
    <source>
        <dbReference type="ARBA" id="ARBA00023239"/>
    </source>
</evidence>
<evidence type="ECO:0000256" key="18">
    <source>
        <dbReference type="HAMAP-Rule" id="MF_00110"/>
    </source>
</evidence>
<dbReference type="GO" id="GO:0003856">
    <property type="term" value="F:3-dehydroquinate synthase activity"/>
    <property type="evidence" value="ECO:0007669"/>
    <property type="project" value="UniProtKB-UniRule"/>
</dbReference>
<feature type="binding site" evidence="18">
    <location>
        <position position="259"/>
    </location>
    <ligand>
        <name>Zn(2+)</name>
        <dbReference type="ChEBI" id="CHEBI:29105"/>
    </ligand>
</feature>
<dbReference type="InterPro" id="IPR050071">
    <property type="entry name" value="Dehydroquinate_synthase"/>
</dbReference>
<feature type="domain" description="3-dehydroquinate synthase C-terminal" evidence="20">
    <location>
        <begin position="176"/>
        <end position="319"/>
    </location>
</feature>
<feature type="binding site" evidence="18">
    <location>
        <position position="137"/>
    </location>
    <ligand>
        <name>NAD(+)</name>
        <dbReference type="ChEBI" id="CHEBI:57540"/>
    </ligand>
</feature>
<comment type="subcellular location">
    <subcellularLocation>
        <location evidence="4 18">Cytoplasm</location>
    </subcellularLocation>
</comment>
<feature type="binding site" evidence="18">
    <location>
        <position position="179"/>
    </location>
    <ligand>
        <name>Zn(2+)</name>
        <dbReference type="ChEBI" id="CHEBI:29105"/>
    </ligand>
</feature>
<dbReference type="GO" id="GO:0005737">
    <property type="term" value="C:cytoplasm"/>
    <property type="evidence" value="ECO:0007669"/>
    <property type="project" value="UniProtKB-SubCell"/>
</dbReference>
<dbReference type="InterPro" id="IPR056179">
    <property type="entry name" value="DHQS_C"/>
</dbReference>
<dbReference type="InterPro" id="IPR030960">
    <property type="entry name" value="DHQS/DOIS_N"/>
</dbReference>
<evidence type="ECO:0000313" key="21">
    <source>
        <dbReference type="EMBL" id="KMM38157.1"/>
    </source>
</evidence>
<dbReference type="InterPro" id="IPR030963">
    <property type="entry name" value="DHQ_synth_fam"/>
</dbReference>
<dbReference type="AlphaFoldDB" id="A0A0J6FUY4"/>
<dbReference type="UniPathway" id="UPA00053">
    <property type="reaction ID" value="UER00085"/>
</dbReference>
<evidence type="ECO:0000256" key="10">
    <source>
        <dbReference type="ARBA" id="ARBA00022605"/>
    </source>
</evidence>
<comment type="function">
    <text evidence="18">Catalyzes the conversion of 3-deoxy-D-arabino-heptulosonate 7-phosphate (DAHP) to dehydroquinate (DHQ).</text>
</comment>
<proteinExistence type="inferred from homology"/>
<evidence type="ECO:0000256" key="6">
    <source>
        <dbReference type="ARBA" id="ARBA00005412"/>
    </source>
</evidence>
<keyword evidence="11 18" id="KW-0479">Metal-binding</keyword>
<dbReference type="Pfam" id="PF24621">
    <property type="entry name" value="DHQS_C"/>
    <property type="match status" value="1"/>
</dbReference>
<keyword evidence="9 18" id="KW-0963">Cytoplasm</keyword>
<accession>A0A0J6FUY4</accession>
<evidence type="ECO:0000259" key="20">
    <source>
        <dbReference type="Pfam" id="PF24621"/>
    </source>
</evidence>
<dbReference type="GO" id="GO:0046872">
    <property type="term" value="F:metal ion binding"/>
    <property type="evidence" value="ECO:0007669"/>
    <property type="project" value="UniProtKB-KW"/>
</dbReference>
<dbReference type="Gene3D" id="1.20.1090.10">
    <property type="entry name" value="Dehydroquinate synthase-like - alpha domain"/>
    <property type="match status" value="1"/>
</dbReference>
<evidence type="ECO:0000256" key="12">
    <source>
        <dbReference type="ARBA" id="ARBA00022741"/>
    </source>
</evidence>
<dbReference type="GO" id="GO:0008652">
    <property type="term" value="P:amino acid biosynthetic process"/>
    <property type="evidence" value="ECO:0007669"/>
    <property type="project" value="UniProtKB-KW"/>
</dbReference>
<organism evidence="21 22">
    <name type="scientific">Guptibacillus hwajinpoensis</name>
    <dbReference type="NCBI Taxonomy" id="208199"/>
    <lineage>
        <taxon>Bacteria</taxon>
        <taxon>Bacillati</taxon>
        <taxon>Bacillota</taxon>
        <taxon>Bacilli</taxon>
        <taxon>Bacillales</taxon>
        <taxon>Guptibacillaceae</taxon>
        <taxon>Guptibacillus</taxon>
    </lineage>
</organism>
<feature type="binding site" evidence="18">
    <location>
        <position position="146"/>
    </location>
    <ligand>
        <name>NAD(+)</name>
        <dbReference type="ChEBI" id="CHEBI:57540"/>
    </ligand>
</feature>
<comment type="caution">
    <text evidence="21">The sequence shown here is derived from an EMBL/GenBank/DDBJ whole genome shotgun (WGS) entry which is preliminary data.</text>
</comment>
<dbReference type="Proteomes" id="UP000035996">
    <property type="component" value="Unassembled WGS sequence"/>
</dbReference>
<feature type="binding site" evidence="18">
    <location>
        <position position="242"/>
    </location>
    <ligand>
        <name>Zn(2+)</name>
        <dbReference type="ChEBI" id="CHEBI:29105"/>
    </ligand>
</feature>
<dbReference type="EC" id="4.2.3.4" evidence="7 18"/>
<feature type="binding site" evidence="18">
    <location>
        <begin position="67"/>
        <end position="72"/>
    </location>
    <ligand>
        <name>NAD(+)</name>
        <dbReference type="ChEBI" id="CHEBI:57540"/>
    </ligand>
</feature>
<dbReference type="PANTHER" id="PTHR43622:SF7">
    <property type="entry name" value="3-DEHYDROQUINATE SYNTHASE, CHLOROPLASTIC"/>
    <property type="match status" value="1"/>
</dbReference>
<evidence type="ECO:0000256" key="2">
    <source>
        <dbReference type="ARBA" id="ARBA00001911"/>
    </source>
</evidence>
<dbReference type="HAMAP" id="MF_00110">
    <property type="entry name" value="DHQ_synthase"/>
    <property type="match status" value="1"/>
</dbReference>
<dbReference type="InterPro" id="IPR016037">
    <property type="entry name" value="DHQ_synth_AroB"/>
</dbReference>
<dbReference type="NCBIfam" id="TIGR01357">
    <property type="entry name" value="aroB"/>
    <property type="match status" value="1"/>
</dbReference>
<evidence type="ECO:0000256" key="7">
    <source>
        <dbReference type="ARBA" id="ARBA00013031"/>
    </source>
</evidence>
<name>A0A0J6FUY4_9BACL</name>
<evidence type="ECO:0000256" key="1">
    <source>
        <dbReference type="ARBA" id="ARBA00001393"/>
    </source>
</evidence>
<evidence type="ECO:0000256" key="8">
    <source>
        <dbReference type="ARBA" id="ARBA00017684"/>
    </source>
</evidence>
<feature type="binding site" evidence="18">
    <location>
        <begin position="164"/>
        <end position="167"/>
    </location>
    <ligand>
        <name>NAD(+)</name>
        <dbReference type="ChEBI" id="CHEBI:57540"/>
    </ligand>
</feature>
<evidence type="ECO:0000256" key="5">
    <source>
        <dbReference type="ARBA" id="ARBA00004661"/>
    </source>
</evidence>
<keyword evidence="13 18" id="KW-0862">Zinc</keyword>
<evidence type="ECO:0000313" key="22">
    <source>
        <dbReference type="Proteomes" id="UP000035996"/>
    </source>
</evidence>
<dbReference type="OrthoDB" id="9806583at2"/>
<feature type="binding site" evidence="18">
    <location>
        <begin position="101"/>
        <end position="105"/>
    </location>
    <ligand>
        <name>NAD(+)</name>
        <dbReference type="ChEBI" id="CHEBI:57540"/>
    </ligand>
</feature>
<evidence type="ECO:0000256" key="14">
    <source>
        <dbReference type="ARBA" id="ARBA00023027"/>
    </source>
</evidence>
<evidence type="ECO:0000259" key="19">
    <source>
        <dbReference type="Pfam" id="PF01761"/>
    </source>
</evidence>
<comment type="catalytic activity">
    <reaction evidence="1 18">
        <text>7-phospho-2-dehydro-3-deoxy-D-arabino-heptonate = 3-dehydroquinate + phosphate</text>
        <dbReference type="Rhea" id="RHEA:21968"/>
        <dbReference type="ChEBI" id="CHEBI:32364"/>
        <dbReference type="ChEBI" id="CHEBI:43474"/>
        <dbReference type="ChEBI" id="CHEBI:58394"/>
        <dbReference type="EC" id="4.2.3.4"/>
    </reaction>
</comment>
<dbReference type="Gene3D" id="3.40.50.1970">
    <property type="match status" value="1"/>
</dbReference>
<evidence type="ECO:0000256" key="4">
    <source>
        <dbReference type="ARBA" id="ARBA00004496"/>
    </source>
</evidence>
<dbReference type="GO" id="GO:0009423">
    <property type="term" value="P:chorismate biosynthetic process"/>
    <property type="evidence" value="ECO:0007669"/>
    <property type="project" value="UniProtKB-UniRule"/>
</dbReference>